<dbReference type="AlphaFoldDB" id="A0A392QL06"/>
<organism evidence="1 2">
    <name type="scientific">Trifolium medium</name>
    <dbReference type="NCBI Taxonomy" id="97028"/>
    <lineage>
        <taxon>Eukaryota</taxon>
        <taxon>Viridiplantae</taxon>
        <taxon>Streptophyta</taxon>
        <taxon>Embryophyta</taxon>
        <taxon>Tracheophyta</taxon>
        <taxon>Spermatophyta</taxon>
        <taxon>Magnoliopsida</taxon>
        <taxon>eudicotyledons</taxon>
        <taxon>Gunneridae</taxon>
        <taxon>Pentapetalae</taxon>
        <taxon>rosids</taxon>
        <taxon>fabids</taxon>
        <taxon>Fabales</taxon>
        <taxon>Fabaceae</taxon>
        <taxon>Papilionoideae</taxon>
        <taxon>50 kb inversion clade</taxon>
        <taxon>NPAAA clade</taxon>
        <taxon>Hologalegina</taxon>
        <taxon>IRL clade</taxon>
        <taxon>Trifolieae</taxon>
        <taxon>Trifolium</taxon>
    </lineage>
</organism>
<keyword evidence="2" id="KW-1185">Reference proteome</keyword>
<protein>
    <submittedName>
        <fullName evidence="1">Uncharacterized protein</fullName>
    </submittedName>
</protein>
<dbReference type="Proteomes" id="UP000265520">
    <property type="component" value="Unassembled WGS sequence"/>
</dbReference>
<dbReference type="EMBL" id="LXQA010140263">
    <property type="protein sequence ID" value="MCI24226.1"/>
    <property type="molecule type" value="Genomic_DNA"/>
</dbReference>
<comment type="caution">
    <text evidence="1">The sequence shown here is derived from an EMBL/GenBank/DDBJ whole genome shotgun (WGS) entry which is preliminary data.</text>
</comment>
<accession>A0A392QL06</accession>
<proteinExistence type="predicted"/>
<evidence type="ECO:0000313" key="2">
    <source>
        <dbReference type="Proteomes" id="UP000265520"/>
    </source>
</evidence>
<evidence type="ECO:0000313" key="1">
    <source>
        <dbReference type="EMBL" id="MCI24226.1"/>
    </source>
</evidence>
<name>A0A392QL06_9FABA</name>
<sequence length="46" mass="4534">VRKKAPGLVPALGALGVALGAKRACSLGWLLPAARGARLAARGARA</sequence>
<reference evidence="1 2" key="1">
    <citation type="journal article" date="2018" name="Front. Plant Sci.">
        <title>Red Clover (Trifolium pratense) and Zigzag Clover (T. medium) - A Picture of Genomic Similarities and Differences.</title>
        <authorList>
            <person name="Dluhosova J."/>
            <person name="Istvanek J."/>
            <person name="Nedelnik J."/>
            <person name="Repkova J."/>
        </authorList>
    </citation>
    <scope>NUCLEOTIDE SEQUENCE [LARGE SCALE GENOMIC DNA]</scope>
    <source>
        <strain evidence="2">cv. 10/8</strain>
        <tissue evidence="1">Leaf</tissue>
    </source>
</reference>
<feature type="non-terminal residue" evidence="1">
    <location>
        <position position="1"/>
    </location>
</feature>